<evidence type="ECO:0000313" key="3">
    <source>
        <dbReference type="Proteomes" id="UP000176244"/>
    </source>
</evidence>
<keyword evidence="1" id="KW-0472">Membrane</keyword>
<feature type="transmembrane region" description="Helical" evidence="1">
    <location>
        <begin position="12"/>
        <end position="35"/>
    </location>
</feature>
<keyword evidence="1" id="KW-1133">Transmembrane helix</keyword>
<dbReference type="AlphaFoldDB" id="A0A1F2PMA5"/>
<name>A0A1F2PMA5_9FIRM</name>
<sequence>MNTNHTWIKYLAIAFGLVLALGIISSIVNGGVALLRGFGFIDNRPPSLNKIVIASSRISVVNWSPF</sequence>
<dbReference type="STRING" id="52694.ACWI_00700"/>
<organism evidence="2 3">
    <name type="scientific">Acetobacterium wieringae</name>
    <dbReference type="NCBI Taxonomy" id="52694"/>
    <lineage>
        <taxon>Bacteria</taxon>
        <taxon>Bacillati</taxon>
        <taxon>Bacillota</taxon>
        <taxon>Clostridia</taxon>
        <taxon>Eubacteriales</taxon>
        <taxon>Eubacteriaceae</taxon>
        <taxon>Acetobacterium</taxon>
    </lineage>
</organism>
<protein>
    <submittedName>
        <fullName evidence="2">Uncharacterized protein</fullName>
    </submittedName>
</protein>
<comment type="caution">
    <text evidence="2">The sequence shown here is derived from an EMBL/GenBank/DDBJ whole genome shotgun (WGS) entry which is preliminary data.</text>
</comment>
<dbReference type="Proteomes" id="UP000176244">
    <property type="component" value="Unassembled WGS sequence"/>
</dbReference>
<evidence type="ECO:0000313" key="2">
    <source>
        <dbReference type="EMBL" id="OFV72467.1"/>
    </source>
</evidence>
<dbReference type="EMBL" id="LKEU01000009">
    <property type="protein sequence ID" value="OFV72467.1"/>
    <property type="molecule type" value="Genomic_DNA"/>
</dbReference>
<evidence type="ECO:0000256" key="1">
    <source>
        <dbReference type="SAM" id="Phobius"/>
    </source>
</evidence>
<reference evidence="2 3" key="1">
    <citation type="submission" date="2015-09" db="EMBL/GenBank/DDBJ databases">
        <title>Genome sequence of Acetobacterium wieringae DSM 1911.</title>
        <authorList>
            <person name="Poehlein A."/>
            <person name="Bengelsdorf F.R."/>
            <person name="Schiel-Bengelsdorf B."/>
            <person name="Duerre P."/>
            <person name="Daniel R."/>
        </authorList>
    </citation>
    <scope>NUCLEOTIDE SEQUENCE [LARGE SCALE GENOMIC DNA]</scope>
    <source>
        <strain evidence="2 3">DSM 1911</strain>
    </source>
</reference>
<keyword evidence="1" id="KW-0812">Transmembrane</keyword>
<gene>
    <name evidence="2" type="ORF">ACWI_00700</name>
</gene>
<dbReference type="RefSeq" id="WP_070369463.1">
    <property type="nucleotide sequence ID" value="NZ_LKEU01000009.1"/>
</dbReference>
<proteinExistence type="predicted"/>
<accession>A0A1F2PMA5</accession>